<gene>
    <name evidence="4" type="ordered locus">syc2339_d</name>
</gene>
<evidence type="ECO:0000256" key="2">
    <source>
        <dbReference type="ARBA" id="ARBA00022549"/>
    </source>
</evidence>
<dbReference type="InterPro" id="IPR004155">
    <property type="entry name" value="PBS_lyase_HEAT"/>
</dbReference>
<evidence type="ECO:0000256" key="1">
    <source>
        <dbReference type="ARBA" id="ARBA00009299"/>
    </source>
</evidence>
<dbReference type="GeneID" id="72430623"/>
<dbReference type="SMART" id="SM00185">
    <property type="entry name" value="ARM"/>
    <property type="match status" value="2"/>
</dbReference>
<accession>A0A0H3K961</accession>
<organism evidence="4 5">
    <name type="scientific">Synechococcus sp. (strain ATCC 27144 / PCC 6301 / SAUG 1402/1)</name>
    <name type="common">Anacystis nidulans</name>
    <dbReference type="NCBI Taxonomy" id="269084"/>
    <lineage>
        <taxon>Bacteria</taxon>
        <taxon>Bacillati</taxon>
        <taxon>Cyanobacteriota</taxon>
        <taxon>Cyanophyceae</taxon>
        <taxon>Synechococcales</taxon>
        <taxon>Synechococcaceae</taxon>
        <taxon>Synechococcus</taxon>
    </lineage>
</organism>
<dbReference type="Proteomes" id="UP000001175">
    <property type="component" value="Chromosome"/>
</dbReference>
<dbReference type="PANTHER" id="PTHR12697:SF5">
    <property type="entry name" value="DEOXYHYPUSINE HYDROXYLASE"/>
    <property type="match status" value="1"/>
</dbReference>
<dbReference type="GO" id="GO:0030089">
    <property type="term" value="C:phycobilisome"/>
    <property type="evidence" value="ECO:0007669"/>
    <property type="project" value="UniProtKB-KW"/>
</dbReference>
<dbReference type="Pfam" id="PF13646">
    <property type="entry name" value="HEAT_2"/>
    <property type="match status" value="2"/>
</dbReference>
<dbReference type="EMBL" id="AP008231">
    <property type="protein sequence ID" value="BAD80529.1"/>
    <property type="molecule type" value="Genomic_DNA"/>
</dbReference>
<dbReference type="GO" id="GO:0016491">
    <property type="term" value="F:oxidoreductase activity"/>
    <property type="evidence" value="ECO:0007669"/>
    <property type="project" value="TreeGrafter"/>
</dbReference>
<dbReference type="eggNOG" id="COG1413">
    <property type="taxonomic scope" value="Bacteria"/>
</dbReference>
<dbReference type="RefSeq" id="WP_011244649.1">
    <property type="nucleotide sequence ID" value="NC_006576.1"/>
</dbReference>
<dbReference type="InterPro" id="IPR016024">
    <property type="entry name" value="ARM-type_fold"/>
</dbReference>
<dbReference type="InterPro" id="IPR011989">
    <property type="entry name" value="ARM-like"/>
</dbReference>
<evidence type="ECO:0000313" key="5">
    <source>
        <dbReference type="Proteomes" id="UP000001175"/>
    </source>
</evidence>
<dbReference type="SMART" id="SM00567">
    <property type="entry name" value="EZ_HEAT"/>
    <property type="match status" value="6"/>
</dbReference>
<keyword evidence="2" id="KW-0042">Antenna complex</keyword>
<proteinExistence type="inferred from homology"/>
<evidence type="ECO:0000313" key="4">
    <source>
        <dbReference type="EMBL" id="BAD80529.1"/>
    </source>
</evidence>
<protein>
    <recommendedName>
        <fullName evidence="6">HEAT repeat domain-containing protein</fullName>
    </recommendedName>
</protein>
<evidence type="ECO:0008006" key="6">
    <source>
        <dbReference type="Google" id="ProtNLM"/>
    </source>
</evidence>
<sequence length="250" mass="27319">MRSDDLYLIEDMETALADPLDQLLQAEDTTPPDPEVMLAQLQDANALNRLAAVRAFAALTEPKAIPALIKALDDSCSNIRTAAAYALGRNVSHQAVDVLIECLRHDQNDNVRKAIAWALGNYSDRRSIQPLIEALRRDIAPVRLWAASSLGNTAVVDYETVIGAVPSLIEALRRDAEADVRSNCAWALGQLCRPLPANIVYATVIDALIEALVEDEDLSVREDAKASLLQVGDARALQMIETLQQDGLLW</sequence>
<evidence type="ECO:0000256" key="3">
    <source>
        <dbReference type="ARBA" id="ARBA00022738"/>
    </source>
</evidence>
<reference evidence="4 5" key="1">
    <citation type="journal article" date="2007" name="Photosyn. Res.">
        <title>Complete nucleotide sequence of the freshwater unicellular cyanobacterium Synechococcus elongatus PCC 6301 chromosome: gene content and organization.</title>
        <authorList>
            <person name="Sugita C."/>
            <person name="Ogata K."/>
            <person name="Shikata M."/>
            <person name="Jikuya H."/>
            <person name="Takano J."/>
            <person name="Furumichi M."/>
            <person name="Kanehisa M."/>
            <person name="Omata T."/>
            <person name="Sugiura M."/>
            <person name="Sugita M."/>
        </authorList>
    </citation>
    <scope>NUCLEOTIDE SEQUENCE [LARGE SCALE GENOMIC DNA]</scope>
    <source>
        <strain evidence="5">ATCC 27144 / PCC 6301 / SAUG 1402/1</strain>
    </source>
</reference>
<dbReference type="KEGG" id="syc:syc2339_d"/>
<keyword evidence="3" id="KW-0605">Phycobilisome</keyword>
<dbReference type="AlphaFoldDB" id="A0A0H3K961"/>
<dbReference type="InterPro" id="IPR000225">
    <property type="entry name" value="Armadillo"/>
</dbReference>
<name>A0A0H3K961_SYNP6</name>
<dbReference type="PANTHER" id="PTHR12697">
    <property type="entry name" value="PBS LYASE HEAT-LIKE PROTEIN"/>
    <property type="match status" value="1"/>
</dbReference>
<comment type="similarity">
    <text evidence="1">Belongs to the CpcE/RpcE/PecE family.</text>
</comment>
<dbReference type="SUPFAM" id="SSF48371">
    <property type="entry name" value="ARM repeat"/>
    <property type="match status" value="1"/>
</dbReference>
<dbReference type="Gene3D" id="1.25.10.10">
    <property type="entry name" value="Leucine-rich Repeat Variant"/>
    <property type="match status" value="2"/>
</dbReference>